<evidence type="ECO:0000256" key="1">
    <source>
        <dbReference type="ARBA" id="ARBA00004651"/>
    </source>
</evidence>
<keyword evidence="5 7" id="KW-1133">Transmembrane helix</keyword>
<feature type="transmembrane region" description="Helical" evidence="7">
    <location>
        <begin position="77"/>
        <end position="99"/>
    </location>
</feature>
<comment type="caution">
    <text evidence="8">The sequence shown here is derived from an EMBL/GenBank/DDBJ whole genome shotgun (WGS) entry which is preliminary data.</text>
</comment>
<feature type="transmembrane region" description="Helical" evidence="7">
    <location>
        <begin position="105"/>
        <end position="124"/>
    </location>
</feature>
<reference evidence="8 9" key="1">
    <citation type="submission" date="2020-11" db="EMBL/GenBank/DDBJ databases">
        <title>Fusibacter basophilias sp. nov.</title>
        <authorList>
            <person name="Qiu D."/>
        </authorList>
    </citation>
    <scope>NUCLEOTIDE SEQUENCE [LARGE SCALE GENOMIC DNA]</scope>
    <source>
        <strain evidence="8 9">Q10-2</strain>
    </source>
</reference>
<gene>
    <name evidence="8" type="ORF">ISU02_04830</name>
</gene>
<evidence type="ECO:0000256" key="6">
    <source>
        <dbReference type="ARBA" id="ARBA00023136"/>
    </source>
</evidence>
<dbReference type="Pfam" id="PF03773">
    <property type="entry name" value="ArsP_1"/>
    <property type="match status" value="1"/>
</dbReference>
<accession>A0ABR9ZPQ5</accession>
<evidence type="ECO:0000313" key="9">
    <source>
        <dbReference type="Proteomes" id="UP000614200"/>
    </source>
</evidence>
<keyword evidence="9" id="KW-1185">Reference proteome</keyword>
<dbReference type="EMBL" id="JADKNH010000002">
    <property type="protein sequence ID" value="MBF4692427.1"/>
    <property type="molecule type" value="Genomic_DNA"/>
</dbReference>
<evidence type="ECO:0000313" key="8">
    <source>
        <dbReference type="EMBL" id="MBF4692427.1"/>
    </source>
</evidence>
<dbReference type="Proteomes" id="UP000614200">
    <property type="component" value="Unassembled WGS sequence"/>
</dbReference>
<name>A0ABR9ZPQ5_9FIRM</name>
<sequence length="158" mass="16830">MTVGLWSVSLIALLFSLYKKPLETKSALGMASKMIKNMLIQIVGILFLIGFMLSMLPPELIKGVLGSSNQLFSTVAGALLGSVTIIPAFVAFPLVASFLKLGASVLPAIAFLTTLTMVGIATFPIEKEAFGLKFTLVRNGLSFVFAIIIAFSMGVILR</sequence>
<proteinExistence type="inferred from homology"/>
<evidence type="ECO:0000256" key="5">
    <source>
        <dbReference type="ARBA" id="ARBA00022989"/>
    </source>
</evidence>
<keyword evidence="3" id="KW-1003">Cell membrane</keyword>
<evidence type="ECO:0000256" key="2">
    <source>
        <dbReference type="ARBA" id="ARBA00006386"/>
    </source>
</evidence>
<protein>
    <submittedName>
        <fullName evidence="8">Permease</fullName>
    </submittedName>
</protein>
<feature type="transmembrane region" description="Helical" evidence="7">
    <location>
        <begin position="38"/>
        <end position="56"/>
    </location>
</feature>
<comment type="subcellular location">
    <subcellularLocation>
        <location evidence="1">Cell membrane</location>
        <topology evidence="1">Multi-pass membrane protein</topology>
    </subcellularLocation>
</comment>
<dbReference type="RefSeq" id="WP_194700657.1">
    <property type="nucleotide sequence ID" value="NZ_JADKNH010000002.1"/>
</dbReference>
<comment type="similarity">
    <text evidence="2">Belongs to the UPF0718 family.</text>
</comment>
<keyword evidence="6 7" id="KW-0472">Membrane</keyword>
<evidence type="ECO:0000256" key="4">
    <source>
        <dbReference type="ARBA" id="ARBA00022692"/>
    </source>
</evidence>
<feature type="transmembrane region" description="Helical" evidence="7">
    <location>
        <begin position="136"/>
        <end position="157"/>
    </location>
</feature>
<evidence type="ECO:0000256" key="7">
    <source>
        <dbReference type="SAM" id="Phobius"/>
    </source>
</evidence>
<keyword evidence="4 7" id="KW-0812">Transmembrane</keyword>
<dbReference type="InterPro" id="IPR005524">
    <property type="entry name" value="DUF318"/>
</dbReference>
<organism evidence="8 9">
    <name type="scientific">Fusibacter ferrireducens</name>
    <dbReference type="NCBI Taxonomy" id="2785058"/>
    <lineage>
        <taxon>Bacteria</taxon>
        <taxon>Bacillati</taxon>
        <taxon>Bacillota</taxon>
        <taxon>Clostridia</taxon>
        <taxon>Eubacteriales</taxon>
        <taxon>Eubacteriales Family XII. Incertae Sedis</taxon>
        <taxon>Fusibacter</taxon>
    </lineage>
</organism>
<evidence type="ECO:0000256" key="3">
    <source>
        <dbReference type="ARBA" id="ARBA00022475"/>
    </source>
</evidence>